<feature type="transmembrane region" description="Helical" evidence="1">
    <location>
        <begin position="257"/>
        <end position="280"/>
    </location>
</feature>
<feature type="transmembrane region" description="Helical" evidence="1">
    <location>
        <begin position="104"/>
        <end position="120"/>
    </location>
</feature>
<dbReference type="PANTHER" id="PTHR40761:SF1">
    <property type="entry name" value="CONSERVED INTEGRAL MEMBRANE ALANINE VALINE AND LEUCINE RICH PROTEIN-RELATED"/>
    <property type="match status" value="1"/>
</dbReference>
<gene>
    <name evidence="2" type="ORF">UFOPK3444_01272</name>
</gene>
<dbReference type="PANTHER" id="PTHR40761">
    <property type="entry name" value="CONSERVED INTEGRAL MEMBRANE ALANINE VALINE AND LEUCINE RICH PROTEIN-RELATED"/>
    <property type="match status" value="1"/>
</dbReference>
<feature type="transmembrane region" description="Helical" evidence="1">
    <location>
        <begin position="132"/>
        <end position="154"/>
    </location>
</feature>
<dbReference type="EMBL" id="CAFBLU010000025">
    <property type="protein sequence ID" value="CAB4879593.1"/>
    <property type="molecule type" value="Genomic_DNA"/>
</dbReference>
<feature type="transmembrane region" description="Helical" evidence="1">
    <location>
        <begin position="223"/>
        <end position="245"/>
    </location>
</feature>
<keyword evidence="1" id="KW-1133">Transmembrane helix</keyword>
<keyword evidence="1" id="KW-0812">Transmembrane</keyword>
<name>A0A6J7EJ16_9ZZZZ</name>
<feature type="transmembrane region" description="Helical" evidence="1">
    <location>
        <begin position="49"/>
        <end position="67"/>
    </location>
</feature>
<feature type="transmembrane region" description="Helical" evidence="1">
    <location>
        <begin position="161"/>
        <end position="183"/>
    </location>
</feature>
<dbReference type="InterPro" id="IPR037185">
    <property type="entry name" value="EmrE-like"/>
</dbReference>
<dbReference type="Gene3D" id="1.10.3730.20">
    <property type="match status" value="1"/>
</dbReference>
<keyword evidence="1" id="KW-0472">Membrane</keyword>
<dbReference type="SUPFAM" id="SSF103481">
    <property type="entry name" value="Multidrug resistance efflux transporter EmrE"/>
    <property type="match status" value="1"/>
</dbReference>
<feature type="transmembrane region" description="Helical" evidence="1">
    <location>
        <begin position="73"/>
        <end position="92"/>
    </location>
</feature>
<accession>A0A6J7EJ16</accession>
<reference evidence="2" key="1">
    <citation type="submission" date="2020-05" db="EMBL/GenBank/DDBJ databases">
        <authorList>
            <person name="Chiriac C."/>
            <person name="Salcher M."/>
            <person name="Ghai R."/>
            <person name="Kavagutti S V."/>
        </authorList>
    </citation>
    <scope>NUCLEOTIDE SEQUENCE</scope>
</reference>
<protein>
    <submittedName>
        <fullName evidence="2">Unannotated protein</fullName>
    </submittedName>
</protein>
<evidence type="ECO:0000256" key="1">
    <source>
        <dbReference type="SAM" id="Phobius"/>
    </source>
</evidence>
<sequence length="285" mass="29549">MLFGVGLGLLASILFNTSYLVQHKALDGGPSIDATHPLRSLGELFRAPAWLWGGLVGLIGMAIYILALDYAPLSLVQAFLAGGLILTVPLAMFISNHKPTPREVLGAGLMAAALVLFAFGTKADGPENAFDAHGLALLVGGALLLTMVLAAVGLRQKYVEAIGLAAGLLYGASDAMFNALVGIAHSGLKALLESPWTWICAVTALGAFYLLQKAFKDGNTKPVVVIALMTAATNLTAIGAGLLVFHDPLGTNAFWSTIHLAAFGLVAYAGWLLASAQAVIEEGRA</sequence>
<organism evidence="2">
    <name type="scientific">freshwater metagenome</name>
    <dbReference type="NCBI Taxonomy" id="449393"/>
    <lineage>
        <taxon>unclassified sequences</taxon>
        <taxon>metagenomes</taxon>
        <taxon>ecological metagenomes</taxon>
    </lineage>
</organism>
<dbReference type="AlphaFoldDB" id="A0A6J7EJ16"/>
<feature type="transmembrane region" description="Helical" evidence="1">
    <location>
        <begin position="195"/>
        <end position="211"/>
    </location>
</feature>
<proteinExistence type="predicted"/>
<evidence type="ECO:0000313" key="2">
    <source>
        <dbReference type="EMBL" id="CAB4879593.1"/>
    </source>
</evidence>